<name>A0AA52EWX1_9BACT</name>
<dbReference type="RefSeq" id="WP_322347705.1">
    <property type="nucleotide sequence ID" value="NZ_CP129968.2"/>
</dbReference>
<evidence type="ECO:0000313" key="2">
    <source>
        <dbReference type="EMBL" id="WNB18170.1"/>
    </source>
</evidence>
<sequence>MKYVLTVLFWLSFCIYAMSQTPHKMSYQAVVRNSNGELISNQVISVQISILKGSVEGEAVYKETQNPETNSNGLMSLEIGGVKAEVVLGDISEINWSNDTYFIKTETDPNGGIDYTISGTSQLLSVPYALHAKTAEQISGGINYEELDPVFQNSLASKINERDTASWNAKLDSFIETDPDFNSSIASGISEADTASWNAKLEVEQDGSIENEIQRFRVSETGDTLFLSQSNWVIISGISNDNNLDPQPIAPRVYSSSVSVELVTGGRNVTLTAIIDNVDHVEINRVGLAVLSPSQEIFHSHSEDSPTLSETDPGWFPYVYTFFIPSTAPTGDYTWIDFSIDYEGGQSIGLDETQYFFIDNG</sequence>
<evidence type="ECO:0000256" key="1">
    <source>
        <dbReference type="SAM" id="SignalP"/>
    </source>
</evidence>
<organism evidence="2">
    <name type="scientific">Marivirga arenosa</name>
    <dbReference type="NCBI Taxonomy" id="3059076"/>
    <lineage>
        <taxon>Bacteria</taxon>
        <taxon>Pseudomonadati</taxon>
        <taxon>Bacteroidota</taxon>
        <taxon>Cytophagia</taxon>
        <taxon>Cytophagales</taxon>
        <taxon>Marivirgaceae</taxon>
        <taxon>Marivirga</taxon>
    </lineage>
</organism>
<dbReference type="Proteomes" id="UP001232019">
    <property type="component" value="Chromosome"/>
</dbReference>
<feature type="chain" id="PRO_5041345561" evidence="1">
    <location>
        <begin position="20"/>
        <end position="361"/>
    </location>
</feature>
<protein>
    <submittedName>
        <fullName evidence="2">Uncharacterized protein</fullName>
    </submittedName>
</protein>
<dbReference type="KEGG" id="marp:QYS47_29415"/>
<feature type="signal peptide" evidence="1">
    <location>
        <begin position="1"/>
        <end position="19"/>
    </location>
</feature>
<proteinExistence type="predicted"/>
<dbReference type="EMBL" id="CP129968">
    <property type="protein sequence ID" value="WNB18170.1"/>
    <property type="molecule type" value="Genomic_DNA"/>
</dbReference>
<keyword evidence="1" id="KW-0732">Signal</keyword>
<accession>A0AA52EWX1</accession>
<gene>
    <name evidence="2" type="ORF">QYS47_29415</name>
</gene>
<reference evidence="2" key="1">
    <citation type="submission" date="2023-08" db="EMBL/GenBank/DDBJ databases">
        <title>Comparative genomics and taxonomic characterization of three novel marine species of genus Marivirga.</title>
        <authorList>
            <person name="Muhammad N."/>
            <person name="Kim S.-G."/>
        </authorList>
    </citation>
    <scope>NUCLEOTIDE SEQUENCE</scope>
    <source>
        <strain evidence="2">BKB1-2</strain>
    </source>
</reference>
<dbReference type="AlphaFoldDB" id="A0AA52EWX1"/>